<sequence>MTLTAAGEVLLEHARILLDRADRARAEVRCADGRHRHLELRLVTAVEYVLDPMLHQISGPASGLEVTIATATGREAIRAVRAETADAAIVWGRSADEQDLSGTVLRQIPVHLALPAQHRLAASAAIAVADLATEAIVMFPRDLFLGIWDHIIGHLLPAGLSRPDQVLTQPDLINVPEAVLRSVAAGHGVAPVAPAMAEHLAVAGTVIRPLNPSLLVPLELVWREPPPPGLERVIAMLAGNPGVDRAGL</sequence>
<dbReference type="Gene3D" id="3.40.190.10">
    <property type="entry name" value="Periplasmic binding protein-like II"/>
    <property type="match status" value="2"/>
</dbReference>
<evidence type="ECO:0000256" key="1">
    <source>
        <dbReference type="ARBA" id="ARBA00009437"/>
    </source>
</evidence>
<proteinExistence type="inferred from homology"/>
<organism evidence="6 7">
    <name type="scientific">Promicromonospora umidemergens</name>
    <dbReference type="NCBI Taxonomy" id="629679"/>
    <lineage>
        <taxon>Bacteria</taxon>
        <taxon>Bacillati</taxon>
        <taxon>Actinomycetota</taxon>
        <taxon>Actinomycetes</taxon>
        <taxon>Micrococcales</taxon>
        <taxon>Promicromonosporaceae</taxon>
        <taxon>Promicromonospora</taxon>
    </lineage>
</organism>
<accession>A0ABP8YCX0</accession>
<reference evidence="7" key="1">
    <citation type="journal article" date="2019" name="Int. J. Syst. Evol. Microbiol.">
        <title>The Global Catalogue of Microorganisms (GCM) 10K type strain sequencing project: providing services to taxonomists for standard genome sequencing and annotation.</title>
        <authorList>
            <consortium name="The Broad Institute Genomics Platform"/>
            <consortium name="The Broad Institute Genome Sequencing Center for Infectious Disease"/>
            <person name="Wu L."/>
            <person name="Ma J."/>
        </authorList>
    </citation>
    <scope>NUCLEOTIDE SEQUENCE [LARGE SCALE GENOMIC DNA]</scope>
    <source>
        <strain evidence="7">JCM 17975</strain>
    </source>
</reference>
<comment type="caution">
    <text evidence="6">The sequence shown here is derived from an EMBL/GenBank/DDBJ whole genome shotgun (WGS) entry which is preliminary data.</text>
</comment>
<evidence type="ECO:0000256" key="2">
    <source>
        <dbReference type="ARBA" id="ARBA00023015"/>
    </source>
</evidence>
<evidence type="ECO:0000256" key="3">
    <source>
        <dbReference type="ARBA" id="ARBA00023125"/>
    </source>
</evidence>
<dbReference type="InterPro" id="IPR005119">
    <property type="entry name" value="LysR_subst-bd"/>
</dbReference>
<keyword evidence="4" id="KW-0804">Transcription</keyword>
<dbReference type="Pfam" id="PF03466">
    <property type="entry name" value="LysR_substrate"/>
    <property type="match status" value="1"/>
</dbReference>
<dbReference type="PANTHER" id="PTHR30346:SF28">
    <property type="entry name" value="HTH-TYPE TRANSCRIPTIONAL REGULATOR CYNR"/>
    <property type="match status" value="1"/>
</dbReference>
<evidence type="ECO:0000259" key="5">
    <source>
        <dbReference type="Pfam" id="PF03466"/>
    </source>
</evidence>
<evidence type="ECO:0000256" key="4">
    <source>
        <dbReference type="ARBA" id="ARBA00023163"/>
    </source>
</evidence>
<name>A0ABP8YCX0_9MICO</name>
<protein>
    <submittedName>
        <fullName evidence="6">LysR family transcriptional regulator</fullName>
    </submittedName>
</protein>
<dbReference type="SUPFAM" id="SSF53850">
    <property type="entry name" value="Periplasmic binding protein-like II"/>
    <property type="match status" value="1"/>
</dbReference>
<feature type="domain" description="LysR substrate-binding" evidence="5">
    <location>
        <begin position="37"/>
        <end position="237"/>
    </location>
</feature>
<keyword evidence="3" id="KW-0238">DNA-binding</keyword>
<evidence type="ECO:0000313" key="7">
    <source>
        <dbReference type="Proteomes" id="UP001500843"/>
    </source>
</evidence>
<dbReference type="Proteomes" id="UP001500843">
    <property type="component" value="Unassembled WGS sequence"/>
</dbReference>
<keyword evidence="2" id="KW-0805">Transcription regulation</keyword>
<comment type="similarity">
    <text evidence="1">Belongs to the LysR transcriptional regulatory family.</text>
</comment>
<dbReference type="EMBL" id="BAABHM010000045">
    <property type="protein sequence ID" value="GAA4726834.1"/>
    <property type="molecule type" value="Genomic_DNA"/>
</dbReference>
<gene>
    <name evidence="6" type="ORF">GCM10023198_59910</name>
</gene>
<keyword evidence="7" id="KW-1185">Reference proteome</keyword>
<dbReference type="PANTHER" id="PTHR30346">
    <property type="entry name" value="TRANSCRIPTIONAL DUAL REGULATOR HCAR-RELATED"/>
    <property type="match status" value="1"/>
</dbReference>
<evidence type="ECO:0000313" key="6">
    <source>
        <dbReference type="EMBL" id="GAA4726834.1"/>
    </source>
</evidence>